<evidence type="ECO:0000256" key="1">
    <source>
        <dbReference type="ARBA" id="ARBA00000085"/>
    </source>
</evidence>
<dbReference type="Proteomes" id="UP000029055">
    <property type="component" value="Unassembled WGS sequence"/>
</dbReference>
<organism evidence="8 9">
    <name type="scientific">Bifidobacterium subtile</name>
    <dbReference type="NCBI Taxonomy" id="77635"/>
    <lineage>
        <taxon>Bacteria</taxon>
        <taxon>Bacillati</taxon>
        <taxon>Actinomycetota</taxon>
        <taxon>Actinomycetes</taxon>
        <taxon>Bifidobacteriales</taxon>
        <taxon>Bifidobacteriaceae</taxon>
        <taxon>Bifidobacterium</taxon>
    </lineage>
</organism>
<dbReference type="EC" id="2.7.13.3" evidence="2"/>
<feature type="transmembrane region" description="Helical" evidence="7">
    <location>
        <begin position="175"/>
        <end position="194"/>
    </location>
</feature>
<comment type="caution">
    <text evidence="8">The sequence shown here is derived from an EMBL/GenBank/DDBJ whole genome shotgun (WGS) entry which is preliminary data.</text>
</comment>
<protein>
    <recommendedName>
        <fullName evidence="2">histidine kinase</fullName>
        <ecNumber evidence="2">2.7.13.3</ecNumber>
    </recommendedName>
</protein>
<dbReference type="eggNOG" id="COG4585">
    <property type="taxonomic scope" value="Bacteria"/>
</dbReference>
<feature type="transmembrane region" description="Helical" evidence="7">
    <location>
        <begin position="108"/>
        <end position="138"/>
    </location>
</feature>
<evidence type="ECO:0000256" key="6">
    <source>
        <dbReference type="SAM" id="MobiDB-lite"/>
    </source>
</evidence>
<feature type="transmembrane region" description="Helical" evidence="7">
    <location>
        <begin position="83"/>
        <end position="101"/>
    </location>
</feature>
<feature type="transmembrane region" description="Helical" evidence="7">
    <location>
        <begin position="144"/>
        <end position="163"/>
    </location>
</feature>
<comment type="catalytic activity">
    <reaction evidence="1">
        <text>ATP + protein L-histidine = ADP + protein N-phospho-L-histidine.</text>
        <dbReference type="EC" id="2.7.13.3"/>
    </reaction>
</comment>
<keyword evidence="7" id="KW-1133">Transmembrane helix</keyword>
<dbReference type="PANTHER" id="PTHR24421:SF10">
    <property type="entry name" value="NITRATE_NITRITE SENSOR PROTEIN NARQ"/>
    <property type="match status" value="1"/>
</dbReference>
<dbReference type="GO" id="GO:0004673">
    <property type="term" value="F:protein histidine kinase activity"/>
    <property type="evidence" value="ECO:0007669"/>
    <property type="project" value="UniProtKB-EC"/>
</dbReference>
<evidence type="ECO:0000256" key="4">
    <source>
        <dbReference type="ARBA" id="ARBA00022777"/>
    </source>
</evidence>
<feature type="compositionally biased region" description="Basic and acidic residues" evidence="6">
    <location>
        <begin position="9"/>
        <end position="20"/>
    </location>
</feature>
<accession>A0A087EBQ2</accession>
<dbReference type="RefSeq" id="WP_024464080.1">
    <property type="nucleotide sequence ID" value="NZ_CP062939.1"/>
</dbReference>
<evidence type="ECO:0000256" key="7">
    <source>
        <dbReference type="SAM" id="Phobius"/>
    </source>
</evidence>
<sequence>MTASTSTSPDRRNPPDDGRADGNSQEGASRQQRQPAAASASHRLQAYISRYFIHPHISLLAAAAGTFTLIESVYWASTSPVEMLGTMLLALRFAAIVSFVLRPKPGSCLVVVSQILDLLTSVSTPTTMLITSLIAVGVASFLDARLGGALGALLVAAALAGMIIHHDSAMHRGGILSFVAFVLIAFGAGLLTRLNTRHRAQELQNLALRRNALIAQRLHDYTTNDMNNIIMLADLTLDGDSDHDSAETIQLIRSNALNALTQTRQAILALRDDGEAQCPSHMAGKPSDLRTHLIQLVDEQQEMLDRLGFTGTVFVPSPFPETDTQHAPLIMGLVKELFGNIARHAAPDGGYVMTICASDEECDLSLSDTPAGIQRQPQGQGDAKGLGSGMRHYREQIEALHGQWHIEQTADSWTLETRIPWDSKTTPRAE</sequence>
<keyword evidence="3" id="KW-0808">Transferase</keyword>
<dbReference type="SUPFAM" id="SSF55874">
    <property type="entry name" value="ATPase domain of HSP90 chaperone/DNA topoisomerase II/histidine kinase"/>
    <property type="match status" value="1"/>
</dbReference>
<feature type="region of interest" description="Disordered" evidence="6">
    <location>
        <begin position="1"/>
        <end position="36"/>
    </location>
</feature>
<keyword evidence="7" id="KW-0812">Transmembrane</keyword>
<evidence type="ECO:0000256" key="3">
    <source>
        <dbReference type="ARBA" id="ARBA00022679"/>
    </source>
</evidence>
<keyword evidence="4 8" id="KW-0418">Kinase</keyword>
<dbReference type="AlphaFoldDB" id="A0A087EBQ2"/>
<name>A0A087EBQ2_9BIFI</name>
<keyword evidence="7" id="KW-0472">Membrane</keyword>
<keyword evidence="9" id="KW-1185">Reference proteome</keyword>
<proteinExistence type="predicted"/>
<keyword evidence="5" id="KW-0902">Two-component regulatory system</keyword>
<dbReference type="InterPro" id="IPR050482">
    <property type="entry name" value="Sensor_HK_TwoCompSys"/>
</dbReference>
<dbReference type="GO" id="GO:0000160">
    <property type="term" value="P:phosphorelay signal transduction system"/>
    <property type="evidence" value="ECO:0007669"/>
    <property type="project" value="UniProtKB-KW"/>
</dbReference>
<evidence type="ECO:0000256" key="5">
    <source>
        <dbReference type="ARBA" id="ARBA00023012"/>
    </source>
</evidence>
<reference evidence="8 9" key="1">
    <citation type="submission" date="2014-03" db="EMBL/GenBank/DDBJ databases">
        <title>Genomics of Bifidobacteria.</title>
        <authorList>
            <person name="Ventura M."/>
            <person name="Milani C."/>
            <person name="Lugli G.A."/>
        </authorList>
    </citation>
    <scope>NUCLEOTIDE SEQUENCE [LARGE SCALE GENOMIC DNA]</scope>
    <source>
        <strain evidence="8 9">LMG 11597</strain>
    </source>
</reference>
<dbReference type="PANTHER" id="PTHR24421">
    <property type="entry name" value="NITRATE/NITRITE SENSOR PROTEIN NARX-RELATED"/>
    <property type="match status" value="1"/>
</dbReference>
<dbReference type="STRING" id="77635.BISU_1321"/>
<evidence type="ECO:0000256" key="2">
    <source>
        <dbReference type="ARBA" id="ARBA00012438"/>
    </source>
</evidence>
<evidence type="ECO:0000313" key="9">
    <source>
        <dbReference type="Proteomes" id="UP000029055"/>
    </source>
</evidence>
<evidence type="ECO:0000313" key="8">
    <source>
        <dbReference type="EMBL" id="KFJ05203.1"/>
    </source>
</evidence>
<dbReference type="InterPro" id="IPR036890">
    <property type="entry name" value="HATPase_C_sf"/>
</dbReference>
<dbReference type="Gene3D" id="3.30.565.10">
    <property type="entry name" value="Histidine kinase-like ATPase, C-terminal domain"/>
    <property type="match status" value="1"/>
</dbReference>
<gene>
    <name evidence="8" type="ORF">BISU_1321</name>
</gene>
<dbReference type="EMBL" id="JGZR01000001">
    <property type="protein sequence ID" value="KFJ05203.1"/>
    <property type="molecule type" value="Genomic_DNA"/>
</dbReference>
<feature type="transmembrane region" description="Helical" evidence="7">
    <location>
        <begin position="57"/>
        <end position="77"/>
    </location>
</feature>
<dbReference type="OrthoDB" id="3230748at2"/>